<proteinExistence type="inferred from homology"/>
<feature type="coiled-coil region" evidence="4">
    <location>
        <begin position="346"/>
        <end position="373"/>
    </location>
</feature>
<evidence type="ECO:0000256" key="1">
    <source>
        <dbReference type="ARBA" id="ARBA00010923"/>
    </source>
</evidence>
<evidence type="ECO:0000313" key="6">
    <source>
        <dbReference type="EMBL" id="SFK72627.1"/>
    </source>
</evidence>
<dbReference type="PANTHER" id="PTHR30408:SF12">
    <property type="entry name" value="TYPE I RESTRICTION ENZYME MJAVIII SPECIFICITY SUBUNIT"/>
    <property type="match status" value="1"/>
</dbReference>
<comment type="caution">
    <text evidence="6">The sequence shown here is derived from an EMBL/GenBank/DDBJ whole genome shotgun (WGS) entry which is preliminary data.</text>
</comment>
<organism evidence="6 7">
    <name type="scientific">Candidatus Pantoea symbiotica</name>
    <dbReference type="NCBI Taxonomy" id="1884370"/>
    <lineage>
        <taxon>Bacteria</taxon>
        <taxon>Pseudomonadati</taxon>
        <taxon>Pseudomonadota</taxon>
        <taxon>Gammaproteobacteria</taxon>
        <taxon>Enterobacterales</taxon>
        <taxon>Erwiniaceae</taxon>
        <taxon>Pantoea</taxon>
    </lineage>
</organism>
<dbReference type="CDD" id="cd17291">
    <property type="entry name" value="RMtype1_S_MgeORF438P-TRD-CR_like"/>
    <property type="match status" value="1"/>
</dbReference>
<feature type="domain" description="Type I restriction modification DNA specificity" evidence="5">
    <location>
        <begin position="3"/>
        <end position="184"/>
    </location>
</feature>
<protein>
    <submittedName>
        <fullName evidence="6">Type I restriction enzyme, S subunit</fullName>
    </submittedName>
</protein>
<dbReference type="Gene3D" id="3.90.220.20">
    <property type="entry name" value="DNA methylase specificity domains"/>
    <property type="match status" value="2"/>
</dbReference>
<dbReference type="SUPFAM" id="SSF116734">
    <property type="entry name" value="DNA methylase specificity domain"/>
    <property type="match status" value="2"/>
</dbReference>
<dbReference type="PANTHER" id="PTHR30408">
    <property type="entry name" value="TYPE-1 RESTRICTION ENZYME ECOKI SPECIFICITY PROTEIN"/>
    <property type="match status" value="1"/>
</dbReference>
<dbReference type="Pfam" id="PF01420">
    <property type="entry name" value="Methylase_S"/>
    <property type="match status" value="2"/>
</dbReference>
<dbReference type="RefSeq" id="WP_091004176.1">
    <property type="nucleotide sequence ID" value="NZ_FOSD01000009.1"/>
</dbReference>
<sequence>MIPEGWLISTLENLIDIKHGFAFKSDYFRSEGEYILTTPGHFFEVGGFRDQGNKTKYYVGEVPKGYILNKGDVLLAMTEQAAGLLGSAMYVPHSNKYLHNQRLGLVIVLDHERVCKEYIYLIYNSSTTRKIIAEQASGTKVKHTSPSKLLGVNVLIPPLSEQKKIAKILSTWDKAITTTEQLLNNSQQQKKALMQQLLTGKKRLTEFSGAWESAHLCNMAKIVKGKALSNRNLIDGEIPVIAGGKSSPYKHRDFTHEDVITVSASGAYAGYVSYHPYKIWASDCSVVVAREGSDTGYIYQLLTFRQNEIYSLQSGGAQPHIYPKDLESLKVIVPSLREQKAISSLLAVCDKEIKNLLKKLHFLKQEKKALMQQLLTGKRRVKTEAA</sequence>
<keyword evidence="3" id="KW-0238">DNA-binding</keyword>
<dbReference type="Proteomes" id="UP000198841">
    <property type="component" value="Unassembled WGS sequence"/>
</dbReference>
<dbReference type="Gene3D" id="1.10.287.1120">
    <property type="entry name" value="Bipartite methylase S protein"/>
    <property type="match status" value="1"/>
</dbReference>
<dbReference type="InterPro" id="IPR000055">
    <property type="entry name" value="Restrct_endonuc_typeI_TRD"/>
</dbReference>
<name>A0A1I4BWT9_9GAMM</name>
<gene>
    <name evidence="6" type="ORF">SAMN05518863_109169</name>
</gene>
<dbReference type="EMBL" id="FOSD01000009">
    <property type="protein sequence ID" value="SFK72627.1"/>
    <property type="molecule type" value="Genomic_DNA"/>
</dbReference>
<dbReference type="InterPro" id="IPR044946">
    <property type="entry name" value="Restrct_endonuc_typeI_TRD_sf"/>
</dbReference>
<keyword evidence="4" id="KW-0175">Coiled coil</keyword>
<dbReference type="InterPro" id="IPR052021">
    <property type="entry name" value="Type-I_RS_S_subunit"/>
</dbReference>
<keyword evidence="7" id="KW-1185">Reference proteome</keyword>
<comment type="similarity">
    <text evidence="1">Belongs to the type-I restriction system S methylase family.</text>
</comment>
<feature type="domain" description="Type I restriction modification DNA specificity" evidence="5">
    <location>
        <begin position="211"/>
        <end position="355"/>
    </location>
</feature>
<dbReference type="CDD" id="cd17278">
    <property type="entry name" value="RMtype1_S_LdeBORF1052P-TRD2-CR2"/>
    <property type="match status" value="1"/>
</dbReference>
<keyword evidence="2" id="KW-0680">Restriction system</keyword>
<evidence type="ECO:0000313" key="7">
    <source>
        <dbReference type="Proteomes" id="UP000198841"/>
    </source>
</evidence>
<evidence type="ECO:0000259" key="5">
    <source>
        <dbReference type="Pfam" id="PF01420"/>
    </source>
</evidence>
<accession>A0A1I4BWT9</accession>
<reference evidence="6 7" key="1">
    <citation type="submission" date="2016-10" db="EMBL/GenBank/DDBJ databases">
        <authorList>
            <person name="Varghese N."/>
            <person name="Submissions S."/>
        </authorList>
    </citation>
    <scope>NUCLEOTIDE SEQUENCE [LARGE SCALE GENOMIC DNA]</scope>
    <source>
        <strain evidence="6 7">YR512</strain>
    </source>
</reference>
<evidence type="ECO:0000256" key="2">
    <source>
        <dbReference type="ARBA" id="ARBA00022747"/>
    </source>
</evidence>
<evidence type="ECO:0000256" key="4">
    <source>
        <dbReference type="SAM" id="Coils"/>
    </source>
</evidence>
<evidence type="ECO:0000256" key="3">
    <source>
        <dbReference type="ARBA" id="ARBA00023125"/>
    </source>
</evidence>